<dbReference type="AlphaFoldDB" id="A0AB35WSS7"/>
<dbReference type="EMBL" id="JAZDQP010000010">
    <property type="protein sequence ID" value="MEE1867761.1"/>
    <property type="molecule type" value="Genomic_DNA"/>
</dbReference>
<dbReference type="GO" id="GO:0005886">
    <property type="term" value="C:plasma membrane"/>
    <property type="evidence" value="ECO:0007669"/>
    <property type="project" value="UniProtKB-SubCell"/>
</dbReference>
<feature type="transmembrane region" description="Helical" evidence="8">
    <location>
        <begin position="135"/>
        <end position="151"/>
    </location>
</feature>
<dbReference type="Proteomes" id="UP001307839">
    <property type="component" value="Unassembled WGS sequence"/>
</dbReference>
<proteinExistence type="inferred from homology"/>
<reference evidence="9 10" key="1">
    <citation type="submission" date="2024-01" db="EMBL/GenBank/DDBJ databases">
        <title>Unpublished Manusciprt.</title>
        <authorList>
            <person name="Duman M."/>
            <person name="Valdes E.G."/>
            <person name="Ajmi N."/>
            <person name="Altun S."/>
            <person name="Saticioglu I.B."/>
        </authorList>
    </citation>
    <scope>NUCLEOTIDE SEQUENCE [LARGE SCALE GENOMIC DNA]</scope>
    <source>
        <strain evidence="9 10">120P</strain>
    </source>
</reference>
<feature type="transmembrane region" description="Helical" evidence="8">
    <location>
        <begin position="80"/>
        <end position="99"/>
    </location>
</feature>
<protein>
    <submittedName>
        <fullName evidence="9">EamA family transporter RarD</fullName>
    </submittedName>
</protein>
<evidence type="ECO:0000256" key="4">
    <source>
        <dbReference type="ARBA" id="ARBA00022475"/>
    </source>
</evidence>
<keyword evidence="5 8" id="KW-0812">Transmembrane</keyword>
<keyword evidence="10" id="KW-1185">Reference proteome</keyword>
<evidence type="ECO:0000313" key="9">
    <source>
        <dbReference type="EMBL" id="MEE1867761.1"/>
    </source>
</evidence>
<feature type="transmembrane region" description="Helical" evidence="8">
    <location>
        <begin position="157"/>
        <end position="174"/>
    </location>
</feature>
<sequence>MHRPATPNASLGVLLNVLASVLFALMYAYTHLLDPLDGEEIYGWRILLTVPCLTLMVLASGHWHEVRRLFQRLFEERWFWAVRLISAALLGVQLWLFMWAPINGYGLDVSLGYFLMPLTMVIVGRLAFNDSISRLQLLACGLAALGIINQIAIAKAISWPVLAVALGYPLYFWLRRVSDSNNMGGLWFDMSLSLPVSLGLVLKGGVVLAAAGSGSSLPWLVVGLGAISASALALQALSGPRLNLTLFGLLIYVEPILLVLAAIMLGESIAAAQWPTYIAIWLAVLVLVVEGGLSLSNNRRATRQAAVLAKVDS</sequence>
<comment type="subcellular location">
    <subcellularLocation>
        <location evidence="1">Cell membrane</location>
        <topology evidence="1">Multi-pass membrane protein</topology>
    </subcellularLocation>
</comment>
<organism evidence="9 10">
    <name type="scientific">Pseudomonas auratipiscis</name>
    <dbReference type="NCBI Taxonomy" id="3115853"/>
    <lineage>
        <taxon>Bacteria</taxon>
        <taxon>Pseudomonadati</taxon>
        <taxon>Pseudomonadota</taxon>
        <taxon>Gammaproteobacteria</taxon>
        <taxon>Pseudomonadales</taxon>
        <taxon>Pseudomonadaceae</taxon>
        <taxon>Pseudomonas</taxon>
    </lineage>
</organism>
<keyword evidence="4" id="KW-1003">Cell membrane</keyword>
<keyword evidence="3" id="KW-0813">Transport</keyword>
<feature type="transmembrane region" description="Helical" evidence="8">
    <location>
        <begin position="217"/>
        <end position="237"/>
    </location>
</feature>
<gene>
    <name evidence="9" type="primary">rarD</name>
    <name evidence="9" type="ORF">V0R53_15325</name>
</gene>
<dbReference type="NCBIfam" id="TIGR00688">
    <property type="entry name" value="rarD"/>
    <property type="match status" value="1"/>
</dbReference>
<feature type="transmembrane region" description="Helical" evidence="8">
    <location>
        <begin position="277"/>
        <end position="295"/>
    </location>
</feature>
<keyword evidence="7 8" id="KW-0472">Membrane</keyword>
<dbReference type="RefSeq" id="WP_330079919.1">
    <property type="nucleotide sequence ID" value="NZ_JAZDCU010000021.1"/>
</dbReference>
<keyword evidence="6 8" id="KW-1133">Transmembrane helix</keyword>
<comment type="similarity">
    <text evidence="2">Belongs to the EamA transporter family.</text>
</comment>
<evidence type="ECO:0000256" key="1">
    <source>
        <dbReference type="ARBA" id="ARBA00004651"/>
    </source>
</evidence>
<dbReference type="SUPFAM" id="SSF103481">
    <property type="entry name" value="Multidrug resistance efflux transporter EmrE"/>
    <property type="match status" value="1"/>
</dbReference>
<feature type="transmembrane region" description="Helical" evidence="8">
    <location>
        <begin position="12"/>
        <end position="29"/>
    </location>
</feature>
<dbReference type="InterPro" id="IPR037185">
    <property type="entry name" value="EmrE-like"/>
</dbReference>
<feature type="transmembrane region" description="Helical" evidence="8">
    <location>
        <begin position="244"/>
        <end position="265"/>
    </location>
</feature>
<evidence type="ECO:0000256" key="8">
    <source>
        <dbReference type="SAM" id="Phobius"/>
    </source>
</evidence>
<evidence type="ECO:0000256" key="7">
    <source>
        <dbReference type="ARBA" id="ARBA00023136"/>
    </source>
</evidence>
<evidence type="ECO:0000256" key="6">
    <source>
        <dbReference type="ARBA" id="ARBA00022989"/>
    </source>
</evidence>
<dbReference type="InterPro" id="IPR004626">
    <property type="entry name" value="RarD"/>
</dbReference>
<evidence type="ECO:0000256" key="3">
    <source>
        <dbReference type="ARBA" id="ARBA00022448"/>
    </source>
</evidence>
<feature type="transmembrane region" description="Helical" evidence="8">
    <location>
        <begin position="41"/>
        <end position="59"/>
    </location>
</feature>
<feature type="transmembrane region" description="Helical" evidence="8">
    <location>
        <begin position="186"/>
        <end position="211"/>
    </location>
</feature>
<evidence type="ECO:0000313" key="10">
    <source>
        <dbReference type="Proteomes" id="UP001307839"/>
    </source>
</evidence>
<accession>A0AB35WSS7</accession>
<feature type="transmembrane region" description="Helical" evidence="8">
    <location>
        <begin position="111"/>
        <end position="128"/>
    </location>
</feature>
<evidence type="ECO:0000256" key="5">
    <source>
        <dbReference type="ARBA" id="ARBA00022692"/>
    </source>
</evidence>
<name>A0AB35WSS7_9PSED</name>
<evidence type="ECO:0000256" key="2">
    <source>
        <dbReference type="ARBA" id="ARBA00007362"/>
    </source>
</evidence>
<comment type="caution">
    <text evidence="9">The sequence shown here is derived from an EMBL/GenBank/DDBJ whole genome shotgun (WGS) entry which is preliminary data.</text>
</comment>